<accession>A0A1X1XSB1</accession>
<proteinExistence type="predicted"/>
<sequence length="278" mass="29817">MSAARLERDAILAATTADAVRRKHGGHDPMSLAHRIAAALNAPDMTTQILTASTFFWMTALTADGDIVVANNYGLGFIPDRVNLPEPVHMATTDQTIPAAERARWATYPVAALLGWAAHHGTVLRAVFATADQFSGIDPGASKKVIEPADIPASGKMQGRSRLQVVAPALASQLATVSDLSLVDMVPPAPVDATPPDDQSAKLWFEAFKPLTWSSSDREQLHLARFVDYVAHARDLALYHAHNAVHAEAQRAAVADWLYWNHLAGLVIDALAESAPVS</sequence>
<gene>
    <name evidence="1" type="ORF">AWC14_07925</name>
</gene>
<dbReference type="AlphaFoldDB" id="A0A1X1XSB1"/>
<keyword evidence="2" id="KW-1185">Reference proteome</keyword>
<name>A0A1X1XSB1_9MYCO</name>
<protein>
    <submittedName>
        <fullName evidence="1">Secretion protein EccK</fullName>
    </submittedName>
</protein>
<evidence type="ECO:0000313" key="1">
    <source>
        <dbReference type="EMBL" id="ORW01732.1"/>
    </source>
</evidence>
<dbReference type="Proteomes" id="UP000193487">
    <property type="component" value="Unassembled WGS sequence"/>
</dbReference>
<dbReference type="OrthoDB" id="4636484at2"/>
<dbReference type="EMBL" id="LQPE01000138">
    <property type="protein sequence ID" value="ORW01732.1"/>
    <property type="molecule type" value="Genomic_DNA"/>
</dbReference>
<reference evidence="1 2" key="1">
    <citation type="submission" date="2016-01" db="EMBL/GenBank/DDBJ databases">
        <title>The new phylogeny of the genus Mycobacterium.</title>
        <authorList>
            <person name="Tarcisio F."/>
            <person name="Conor M."/>
            <person name="Antonella G."/>
            <person name="Elisabetta G."/>
            <person name="Giulia F.S."/>
            <person name="Sara T."/>
            <person name="Anna F."/>
            <person name="Clotilde B."/>
            <person name="Roberto B."/>
            <person name="Veronica D.S."/>
            <person name="Fabio R."/>
            <person name="Monica P."/>
            <person name="Olivier J."/>
            <person name="Enrico T."/>
            <person name="Nicola S."/>
        </authorList>
    </citation>
    <scope>NUCLEOTIDE SEQUENCE [LARGE SCALE GENOMIC DNA]</scope>
    <source>
        <strain evidence="1 2">DSM 45166</strain>
    </source>
</reference>
<organism evidence="1 2">
    <name type="scientific">Mycobacterium kyorinense</name>
    <dbReference type="NCBI Taxonomy" id="487514"/>
    <lineage>
        <taxon>Bacteria</taxon>
        <taxon>Bacillati</taxon>
        <taxon>Actinomycetota</taxon>
        <taxon>Actinomycetes</taxon>
        <taxon>Mycobacteriales</taxon>
        <taxon>Mycobacteriaceae</taxon>
        <taxon>Mycobacterium</taxon>
    </lineage>
</organism>
<dbReference type="RefSeq" id="WP_045380289.1">
    <property type="nucleotide sequence ID" value="NZ_BBKA01000067.1"/>
</dbReference>
<evidence type="ECO:0000313" key="2">
    <source>
        <dbReference type="Proteomes" id="UP000193487"/>
    </source>
</evidence>
<comment type="caution">
    <text evidence="1">The sequence shown here is derived from an EMBL/GenBank/DDBJ whole genome shotgun (WGS) entry which is preliminary data.</text>
</comment>